<evidence type="ECO:0000256" key="6">
    <source>
        <dbReference type="ARBA" id="ARBA00023136"/>
    </source>
</evidence>
<evidence type="ECO:0000256" key="5">
    <source>
        <dbReference type="ARBA" id="ARBA00022989"/>
    </source>
</evidence>
<evidence type="ECO:0000313" key="15">
    <source>
        <dbReference type="Ensembl" id="ENSSAUP00010042046.1"/>
    </source>
</evidence>
<evidence type="ECO:0000256" key="12">
    <source>
        <dbReference type="SAM" id="Phobius"/>
    </source>
</evidence>
<dbReference type="SMART" id="SM00408">
    <property type="entry name" value="IGc2"/>
    <property type="match status" value="2"/>
</dbReference>
<dbReference type="PANTHER" id="PTHR25466">
    <property type="entry name" value="T-LYMPHOCYTE ACTIVATION ANTIGEN"/>
    <property type="match status" value="1"/>
</dbReference>
<feature type="domain" description="Ig-like" evidence="14">
    <location>
        <begin position="22"/>
        <end position="125"/>
    </location>
</feature>
<dbReference type="InterPro" id="IPR013783">
    <property type="entry name" value="Ig-like_fold"/>
</dbReference>
<dbReference type="Ensembl" id="ENSSAUT00010044270.1">
    <property type="protein sequence ID" value="ENSSAUP00010042046.1"/>
    <property type="gene ID" value="ENSSAUG00010017687.1"/>
</dbReference>
<dbReference type="GO" id="GO:0031295">
    <property type="term" value="P:T cell costimulation"/>
    <property type="evidence" value="ECO:0007669"/>
    <property type="project" value="TreeGrafter"/>
</dbReference>
<feature type="chain" id="PRO_5025502064" description="Ig-like domain-containing protein" evidence="13">
    <location>
        <begin position="25"/>
        <end position="372"/>
    </location>
</feature>
<evidence type="ECO:0000256" key="10">
    <source>
        <dbReference type="ARBA" id="ARBA00023319"/>
    </source>
</evidence>
<dbReference type="SMART" id="SM00409">
    <property type="entry name" value="IG"/>
    <property type="match status" value="2"/>
</dbReference>
<reference evidence="15" key="2">
    <citation type="submission" date="2025-08" db="UniProtKB">
        <authorList>
            <consortium name="Ensembl"/>
        </authorList>
    </citation>
    <scope>IDENTIFICATION</scope>
</reference>
<reference evidence="15" key="1">
    <citation type="submission" date="2021-04" db="EMBL/GenBank/DDBJ databases">
        <authorList>
            <consortium name="Wellcome Sanger Institute Data Sharing"/>
        </authorList>
    </citation>
    <scope>NUCLEOTIDE SEQUENCE [LARGE SCALE GENOMIC DNA]</scope>
</reference>
<dbReference type="SUPFAM" id="SSF48726">
    <property type="entry name" value="Immunoglobulin"/>
    <property type="match status" value="3"/>
</dbReference>
<keyword evidence="16" id="KW-1185">Reference proteome</keyword>
<organism evidence="15 16">
    <name type="scientific">Sparus aurata</name>
    <name type="common">Gilthead sea bream</name>
    <dbReference type="NCBI Taxonomy" id="8175"/>
    <lineage>
        <taxon>Eukaryota</taxon>
        <taxon>Metazoa</taxon>
        <taxon>Chordata</taxon>
        <taxon>Craniata</taxon>
        <taxon>Vertebrata</taxon>
        <taxon>Euteleostomi</taxon>
        <taxon>Actinopterygii</taxon>
        <taxon>Neopterygii</taxon>
        <taxon>Teleostei</taxon>
        <taxon>Neoteleostei</taxon>
        <taxon>Acanthomorphata</taxon>
        <taxon>Eupercaria</taxon>
        <taxon>Spariformes</taxon>
        <taxon>Sparidae</taxon>
        <taxon>Sparus</taxon>
    </lineage>
</organism>
<feature type="region of interest" description="Disordered" evidence="11">
    <location>
        <begin position="353"/>
        <end position="372"/>
    </location>
</feature>
<sequence>MSVVRCSVYLVVLSFLWTFIGGDAAVCVFNTSCILPCSFKPGADVVIHWIHVNGKEITVHSYYHGGDQLAYQDQRFKARTSLFQDQISKGDATLQLSRVELQDQGRYKCYTSTIAGNHESFININVEAPISEVHIQQDENSITCSSKGIYPEPKLTWSTSPPSTNTFKKPTTVQQTDQQLYTISSSLIRVHDVTDLTYSCTVSAGTNQKTTLLKETSISGEGSETTIPCADKKAPHTGLIWRFNHSQIVLTQTSADVSYTASEQWRQHVKDVSASGSLTLKDLSSAQDGTYTCELSDHKETFITNTFLKMVESQGNSHVIIGVVAGVVVLIVVVSVVGWLFFRRHQQSKKNEVKFGEKETGGEEHVALKNRK</sequence>
<dbReference type="GeneTree" id="ENSGT00940000163670"/>
<evidence type="ECO:0000256" key="2">
    <source>
        <dbReference type="ARBA" id="ARBA00022475"/>
    </source>
</evidence>
<dbReference type="InterPro" id="IPR013106">
    <property type="entry name" value="Ig_V-set"/>
</dbReference>
<dbReference type="Pfam" id="PF00047">
    <property type="entry name" value="ig"/>
    <property type="match status" value="1"/>
</dbReference>
<evidence type="ECO:0000256" key="1">
    <source>
        <dbReference type="ARBA" id="ARBA00004251"/>
    </source>
</evidence>
<dbReference type="InterPro" id="IPR051713">
    <property type="entry name" value="T-cell_Activation_Regulation"/>
</dbReference>
<keyword evidence="4 13" id="KW-0732">Signal</keyword>
<dbReference type="InterPro" id="IPR013151">
    <property type="entry name" value="Immunoglobulin_dom"/>
</dbReference>
<dbReference type="GO" id="GO:0042102">
    <property type="term" value="P:positive regulation of T cell proliferation"/>
    <property type="evidence" value="ECO:0007669"/>
    <property type="project" value="TreeGrafter"/>
</dbReference>
<evidence type="ECO:0000256" key="9">
    <source>
        <dbReference type="ARBA" id="ARBA00023180"/>
    </source>
</evidence>
<evidence type="ECO:0000256" key="3">
    <source>
        <dbReference type="ARBA" id="ARBA00022692"/>
    </source>
</evidence>
<evidence type="ECO:0000256" key="7">
    <source>
        <dbReference type="ARBA" id="ARBA00023157"/>
    </source>
</evidence>
<evidence type="ECO:0000256" key="11">
    <source>
        <dbReference type="SAM" id="MobiDB-lite"/>
    </source>
</evidence>
<dbReference type="AlphaFoldDB" id="A0A671WZM5"/>
<keyword evidence="5 12" id="KW-1133">Transmembrane helix</keyword>
<proteinExistence type="predicted"/>
<dbReference type="PROSITE" id="PS50835">
    <property type="entry name" value="IG_LIKE"/>
    <property type="match status" value="3"/>
</dbReference>
<keyword evidence="10" id="KW-0393">Immunoglobulin domain</keyword>
<dbReference type="InParanoid" id="A0A671WZM5"/>
<keyword evidence="7" id="KW-1015">Disulfide bond</keyword>
<dbReference type="GO" id="GO:0006955">
    <property type="term" value="P:immune response"/>
    <property type="evidence" value="ECO:0007669"/>
    <property type="project" value="TreeGrafter"/>
</dbReference>
<keyword evidence="9" id="KW-0325">Glycoprotein</keyword>
<keyword evidence="3 12" id="KW-0812">Transmembrane</keyword>
<feature type="domain" description="Ig-like" evidence="14">
    <location>
        <begin position="141"/>
        <end position="203"/>
    </location>
</feature>
<evidence type="ECO:0000259" key="14">
    <source>
        <dbReference type="PROSITE" id="PS50835"/>
    </source>
</evidence>
<keyword evidence="6 12" id="KW-0472">Membrane</keyword>
<dbReference type="PANTHER" id="PTHR25466:SF14">
    <property type="entry name" value="BUTYROPHILIN SUBFAMILY 2 MEMBER A2-LIKE-RELATED"/>
    <property type="match status" value="1"/>
</dbReference>
<name>A0A671WZM5_SPAAU</name>
<dbReference type="Gene3D" id="2.60.40.10">
    <property type="entry name" value="Immunoglobulins"/>
    <property type="match status" value="3"/>
</dbReference>
<dbReference type="InterPro" id="IPR003598">
    <property type="entry name" value="Ig_sub2"/>
</dbReference>
<feature type="signal peptide" evidence="13">
    <location>
        <begin position="1"/>
        <end position="24"/>
    </location>
</feature>
<dbReference type="SMART" id="SM00406">
    <property type="entry name" value="IGv"/>
    <property type="match status" value="1"/>
</dbReference>
<keyword evidence="2" id="KW-1003">Cell membrane</keyword>
<feature type="domain" description="Ig-like" evidence="14">
    <location>
        <begin position="208"/>
        <end position="304"/>
    </location>
</feature>
<keyword evidence="8" id="KW-0675">Receptor</keyword>
<dbReference type="Proteomes" id="UP000472265">
    <property type="component" value="Chromosome 19"/>
</dbReference>
<dbReference type="GO" id="GO:0071222">
    <property type="term" value="P:cellular response to lipopolysaccharide"/>
    <property type="evidence" value="ECO:0007669"/>
    <property type="project" value="TreeGrafter"/>
</dbReference>
<accession>A0A671WZM5</accession>
<comment type="subcellular location">
    <subcellularLocation>
        <location evidence="1">Cell membrane</location>
        <topology evidence="1">Single-pass type I membrane protein</topology>
    </subcellularLocation>
</comment>
<dbReference type="GO" id="GO:0009897">
    <property type="term" value="C:external side of plasma membrane"/>
    <property type="evidence" value="ECO:0007669"/>
    <property type="project" value="TreeGrafter"/>
</dbReference>
<dbReference type="FunFam" id="2.60.40.10:FF:000142">
    <property type="entry name" value="V-set domain-containing T-cell activation inhibitor 1"/>
    <property type="match status" value="1"/>
</dbReference>
<dbReference type="GO" id="GO:0042130">
    <property type="term" value="P:negative regulation of T cell proliferation"/>
    <property type="evidence" value="ECO:0007669"/>
    <property type="project" value="TreeGrafter"/>
</dbReference>
<evidence type="ECO:0000256" key="13">
    <source>
        <dbReference type="SAM" id="SignalP"/>
    </source>
</evidence>
<dbReference type="InterPro" id="IPR007110">
    <property type="entry name" value="Ig-like_dom"/>
</dbReference>
<evidence type="ECO:0000256" key="4">
    <source>
        <dbReference type="ARBA" id="ARBA00022729"/>
    </source>
</evidence>
<dbReference type="InterPro" id="IPR053896">
    <property type="entry name" value="BTN3A2-like_Ig-C"/>
</dbReference>
<dbReference type="GO" id="GO:0007166">
    <property type="term" value="P:cell surface receptor signaling pathway"/>
    <property type="evidence" value="ECO:0007669"/>
    <property type="project" value="TreeGrafter"/>
</dbReference>
<feature type="transmembrane region" description="Helical" evidence="12">
    <location>
        <begin position="319"/>
        <end position="342"/>
    </location>
</feature>
<evidence type="ECO:0000313" key="16">
    <source>
        <dbReference type="Proteomes" id="UP000472265"/>
    </source>
</evidence>
<protein>
    <recommendedName>
        <fullName evidence="14">Ig-like domain-containing protein</fullName>
    </recommendedName>
</protein>
<dbReference type="Pfam" id="PF22705">
    <property type="entry name" value="C2-set_3"/>
    <property type="match status" value="1"/>
</dbReference>
<dbReference type="Pfam" id="PF07686">
    <property type="entry name" value="V-set"/>
    <property type="match status" value="1"/>
</dbReference>
<evidence type="ECO:0000256" key="8">
    <source>
        <dbReference type="ARBA" id="ARBA00023170"/>
    </source>
</evidence>
<dbReference type="InterPro" id="IPR003599">
    <property type="entry name" value="Ig_sub"/>
</dbReference>
<reference evidence="15" key="3">
    <citation type="submission" date="2025-09" db="UniProtKB">
        <authorList>
            <consortium name="Ensembl"/>
        </authorList>
    </citation>
    <scope>IDENTIFICATION</scope>
</reference>
<dbReference type="InterPro" id="IPR036179">
    <property type="entry name" value="Ig-like_dom_sf"/>
</dbReference>